<evidence type="ECO:0000256" key="1">
    <source>
        <dbReference type="ARBA" id="ARBA00008361"/>
    </source>
</evidence>
<gene>
    <name evidence="12" type="primary">LOC120274514</name>
</gene>
<dbReference type="SUPFAM" id="SSF53335">
    <property type="entry name" value="S-adenosyl-L-methionine-dependent methyltransferases"/>
    <property type="match status" value="1"/>
</dbReference>
<name>A0AB40CF80_DIOCR</name>
<accession>A0AB40CF80</accession>
<dbReference type="PANTHER" id="PTHR12176">
    <property type="entry name" value="SAM-DEPENDENT METHYLTRANSFERASE SUPERFAMILY PROTEIN"/>
    <property type="match status" value="1"/>
</dbReference>
<dbReference type="Pfam" id="PF13847">
    <property type="entry name" value="Methyltransf_31"/>
    <property type="match status" value="1"/>
</dbReference>
<dbReference type="Proteomes" id="UP001515500">
    <property type="component" value="Chromosome 13"/>
</dbReference>
<evidence type="ECO:0000256" key="6">
    <source>
        <dbReference type="ARBA" id="ARBA00052410"/>
    </source>
</evidence>
<dbReference type="InterPro" id="IPR029063">
    <property type="entry name" value="SAM-dependent_MTases_sf"/>
</dbReference>
<evidence type="ECO:0000256" key="8">
    <source>
        <dbReference type="ARBA" id="ARBA00067848"/>
    </source>
</evidence>
<sequence>MEMEMEMEGGERGKDNGEVAPRTVSDYLDPHYWNERFKSEEHYEWFKDYSHFQHLLRRHIHPSYSVLELGCGNSRLCEELFKDGVTDITCIDLSDVAVNRMRERLLVSGLHGVKVLQADMLELPFSSQSFDLVIEKGTMDVLFVDSGDPWNPNPATVSKVIKMLEGVHKVLKPQGTFISITFGQPHFRRPLFESPGFTWSVEWDTFGDGFHYFFYFLKKGRRSPESEPCHDEKRNELTISMLHEELEDEDYIFRTAIDVMEN</sequence>
<keyword evidence="11" id="KW-1185">Reference proteome</keyword>
<evidence type="ECO:0000256" key="2">
    <source>
        <dbReference type="ARBA" id="ARBA00022553"/>
    </source>
</evidence>
<evidence type="ECO:0000256" key="7">
    <source>
        <dbReference type="ARBA" id="ARBA00059299"/>
    </source>
</evidence>
<comment type="similarity">
    <text evidence="1">Belongs to the methyltransferase superfamily.</text>
</comment>
<evidence type="ECO:0000313" key="12">
    <source>
        <dbReference type="RefSeq" id="XP_039136994.1"/>
    </source>
</evidence>
<comment type="catalytic activity">
    <reaction evidence="6">
        <text>N(6),N(6)-dimethyl-L-lysyl-[protein] + S-adenosyl-L-methionine = N(6),N(6),N(6)-trimethyl-L-lysyl-[protein] + S-adenosyl-L-homocysteine + H(+)</text>
        <dbReference type="Rhea" id="RHEA:54200"/>
        <dbReference type="Rhea" id="RHEA-COMP:13826"/>
        <dbReference type="Rhea" id="RHEA-COMP:13827"/>
        <dbReference type="ChEBI" id="CHEBI:15378"/>
        <dbReference type="ChEBI" id="CHEBI:57856"/>
        <dbReference type="ChEBI" id="CHEBI:59789"/>
        <dbReference type="ChEBI" id="CHEBI:61961"/>
        <dbReference type="ChEBI" id="CHEBI:61976"/>
    </reaction>
</comment>
<feature type="region of interest" description="Disordered" evidence="9">
    <location>
        <begin position="1"/>
        <end position="20"/>
    </location>
</feature>
<keyword evidence="5" id="KW-0949">S-adenosyl-L-methionine</keyword>
<dbReference type="GO" id="GO:0008168">
    <property type="term" value="F:methyltransferase activity"/>
    <property type="evidence" value="ECO:0007669"/>
    <property type="project" value="UniProtKB-KW"/>
</dbReference>
<evidence type="ECO:0000256" key="4">
    <source>
        <dbReference type="ARBA" id="ARBA00022679"/>
    </source>
</evidence>
<protein>
    <recommendedName>
        <fullName evidence="8">EEF1A lysine methyltransferase 4</fullName>
    </recommendedName>
</protein>
<keyword evidence="2" id="KW-0597">Phosphoprotein</keyword>
<dbReference type="AlphaFoldDB" id="A0AB40CF80"/>
<evidence type="ECO:0000313" key="11">
    <source>
        <dbReference type="Proteomes" id="UP001515500"/>
    </source>
</evidence>
<keyword evidence="3 12" id="KW-0489">Methyltransferase</keyword>
<dbReference type="FunFam" id="3.40.50.150:FF:000111">
    <property type="entry name" value="EEF1A lysine methyltransferase 4"/>
    <property type="match status" value="1"/>
</dbReference>
<proteinExistence type="inferred from homology"/>
<dbReference type="InterPro" id="IPR025714">
    <property type="entry name" value="Methyltranfer_dom"/>
</dbReference>
<feature type="domain" description="Methyltransferase" evidence="10">
    <location>
        <begin position="61"/>
        <end position="183"/>
    </location>
</feature>
<evidence type="ECO:0000256" key="3">
    <source>
        <dbReference type="ARBA" id="ARBA00022603"/>
    </source>
</evidence>
<keyword evidence="4" id="KW-0808">Transferase</keyword>
<dbReference type="InterPro" id="IPR051419">
    <property type="entry name" value="Lys/N-term_MeTrsfase_sf"/>
</dbReference>
<dbReference type="RefSeq" id="XP_039136994.1">
    <property type="nucleotide sequence ID" value="XM_039281060.1"/>
</dbReference>
<evidence type="ECO:0000256" key="5">
    <source>
        <dbReference type="ARBA" id="ARBA00022691"/>
    </source>
</evidence>
<dbReference type="CDD" id="cd02440">
    <property type="entry name" value="AdoMet_MTases"/>
    <property type="match status" value="1"/>
</dbReference>
<evidence type="ECO:0000256" key="9">
    <source>
        <dbReference type="SAM" id="MobiDB-lite"/>
    </source>
</evidence>
<evidence type="ECO:0000259" key="10">
    <source>
        <dbReference type="Pfam" id="PF13847"/>
    </source>
</evidence>
<dbReference type="PANTHER" id="PTHR12176:SF80">
    <property type="entry name" value="EEF1A LYSINE METHYLTRANSFERASE 4"/>
    <property type="match status" value="1"/>
</dbReference>
<reference evidence="12" key="1">
    <citation type="submission" date="2025-08" db="UniProtKB">
        <authorList>
            <consortium name="RefSeq"/>
        </authorList>
    </citation>
    <scope>IDENTIFICATION</scope>
</reference>
<organism evidence="11 12">
    <name type="scientific">Dioscorea cayennensis subsp. rotundata</name>
    <name type="common">White Guinea yam</name>
    <name type="synonym">Dioscorea rotundata</name>
    <dbReference type="NCBI Taxonomy" id="55577"/>
    <lineage>
        <taxon>Eukaryota</taxon>
        <taxon>Viridiplantae</taxon>
        <taxon>Streptophyta</taxon>
        <taxon>Embryophyta</taxon>
        <taxon>Tracheophyta</taxon>
        <taxon>Spermatophyta</taxon>
        <taxon>Magnoliopsida</taxon>
        <taxon>Liliopsida</taxon>
        <taxon>Dioscoreales</taxon>
        <taxon>Dioscoreaceae</taxon>
        <taxon>Dioscorea</taxon>
    </lineage>
</organism>
<dbReference type="Gene3D" id="3.40.50.150">
    <property type="entry name" value="Vaccinia Virus protein VP39"/>
    <property type="match status" value="1"/>
</dbReference>
<comment type="function">
    <text evidence="7">Protein-lysine methyltransferase that efficiently catalyzes three successive methylations on 'Lys-36' in eukaryotic translation elongation factor 1 alpha (EEF1A1 or EEF1A2).</text>
</comment>
<dbReference type="GeneID" id="120274514"/>
<dbReference type="GO" id="GO:0032259">
    <property type="term" value="P:methylation"/>
    <property type="evidence" value="ECO:0007669"/>
    <property type="project" value="UniProtKB-KW"/>
</dbReference>